<keyword evidence="5 8" id="KW-0175">Coiled coil</keyword>
<dbReference type="Pfam" id="PF14604">
    <property type="entry name" value="SH3_9"/>
    <property type="match status" value="1"/>
</dbReference>
<dbReference type="PROSITE" id="PS51741">
    <property type="entry name" value="F_BAR"/>
    <property type="match status" value="1"/>
</dbReference>
<accession>A0ABD0YEQ4</accession>
<keyword evidence="13" id="KW-1185">Reference proteome</keyword>
<dbReference type="FunFam" id="2.30.30.40:FF:000072">
    <property type="entry name" value="Unconventional Myosin IB"/>
    <property type="match status" value="1"/>
</dbReference>
<dbReference type="EMBL" id="JBFDAA010000017">
    <property type="protein sequence ID" value="KAL1116758.1"/>
    <property type="molecule type" value="Genomic_DNA"/>
</dbReference>
<name>A0ABD0YEQ4_9HEMI</name>
<keyword evidence="6" id="KW-0206">Cytoskeleton</keyword>
<evidence type="ECO:0000256" key="2">
    <source>
        <dbReference type="ARBA" id="ARBA00022443"/>
    </source>
</evidence>
<evidence type="ECO:0000256" key="1">
    <source>
        <dbReference type="ARBA" id="ARBA00004245"/>
    </source>
</evidence>
<dbReference type="SUPFAM" id="SSF103657">
    <property type="entry name" value="BAR/IMD domain-like"/>
    <property type="match status" value="1"/>
</dbReference>
<dbReference type="InterPro" id="IPR027267">
    <property type="entry name" value="AH/BAR_dom_sf"/>
</dbReference>
<dbReference type="PANTHER" id="PTHR23065:SF7">
    <property type="entry name" value="NOSTRIN, ISOFORM H"/>
    <property type="match status" value="1"/>
</dbReference>
<protein>
    <recommendedName>
        <fullName evidence="14">Nostrin</fullName>
    </recommendedName>
</protein>
<dbReference type="Pfam" id="PF00611">
    <property type="entry name" value="FCH"/>
    <property type="match status" value="1"/>
</dbReference>
<dbReference type="GO" id="GO:0043226">
    <property type="term" value="C:organelle"/>
    <property type="evidence" value="ECO:0007669"/>
    <property type="project" value="UniProtKB-ARBA"/>
</dbReference>
<dbReference type="Gene3D" id="1.20.1270.60">
    <property type="entry name" value="Arfaptin homology (AH) domain/BAR domain"/>
    <property type="match status" value="1"/>
</dbReference>
<feature type="region of interest" description="Disordered" evidence="9">
    <location>
        <begin position="402"/>
        <end position="422"/>
    </location>
</feature>
<evidence type="ECO:0000256" key="8">
    <source>
        <dbReference type="PROSITE-ProRule" id="PRU01077"/>
    </source>
</evidence>
<dbReference type="SUPFAM" id="SSF50044">
    <property type="entry name" value="SH3-domain"/>
    <property type="match status" value="1"/>
</dbReference>
<organism evidence="12 13">
    <name type="scientific">Ranatra chinensis</name>
    <dbReference type="NCBI Taxonomy" id="642074"/>
    <lineage>
        <taxon>Eukaryota</taxon>
        <taxon>Metazoa</taxon>
        <taxon>Ecdysozoa</taxon>
        <taxon>Arthropoda</taxon>
        <taxon>Hexapoda</taxon>
        <taxon>Insecta</taxon>
        <taxon>Pterygota</taxon>
        <taxon>Neoptera</taxon>
        <taxon>Paraneoptera</taxon>
        <taxon>Hemiptera</taxon>
        <taxon>Heteroptera</taxon>
        <taxon>Panheteroptera</taxon>
        <taxon>Nepomorpha</taxon>
        <taxon>Nepidae</taxon>
        <taxon>Ranatrinae</taxon>
        <taxon>Ranatra</taxon>
    </lineage>
</organism>
<keyword evidence="2 7" id="KW-0728">SH3 domain</keyword>
<dbReference type="Proteomes" id="UP001558652">
    <property type="component" value="Unassembled WGS sequence"/>
</dbReference>
<evidence type="ECO:0000313" key="13">
    <source>
        <dbReference type="Proteomes" id="UP001558652"/>
    </source>
</evidence>
<dbReference type="SMART" id="SM00326">
    <property type="entry name" value="SH3"/>
    <property type="match status" value="1"/>
</dbReference>
<evidence type="ECO:0000256" key="5">
    <source>
        <dbReference type="ARBA" id="ARBA00023054"/>
    </source>
</evidence>
<feature type="compositionally biased region" description="Basic and acidic residues" evidence="9">
    <location>
        <begin position="141"/>
        <end position="150"/>
    </location>
</feature>
<dbReference type="Gene3D" id="2.30.30.40">
    <property type="entry name" value="SH3 Domains"/>
    <property type="match status" value="1"/>
</dbReference>
<dbReference type="InterPro" id="IPR057870">
    <property type="entry name" value="HR1_TOCA"/>
</dbReference>
<sequence>RSEAETQYAKTLAKLSSKLIKATRESNLTVNNAWQRIGVEMEHQSEVHRTFASCLSEEVVKPLRQLLESQHRIRKSVENAVDKSGKSLAEWRNAENKAKKYSFSCARENEKLRDLSHTDHVRNRLSASSLHLHRQSLQPASEKETAKLESKRRKAEECVKKADIEYYSVCMRAERARLDWEAAVNRGSHCFQVLEEERLRGMKDLANSYLNGFNLVGPKLTEIANQISEPVGECNPIRDLETVEALKAATQPPQEQLLPDFYAEHLTLAMNRERRKQALVKLLQLIRQDLERERRGKNGVENLARALKQAPNFATHDTQHNVSEKLHHMRSMLAYLEATRYKISMALAEVEGRPKESHPLAEHIQVTRDRQGYQHTTLKVPSWVHKELMDVEDYVDWVERGTADGNSVQPDSDFDEFSSQGSEKEYEEASVIRLSSLSKCKALYNYTANLYDELSLNPGDIISIHDKQPDGWWLGELNGVVGIFPATYVEEIK</sequence>
<dbReference type="CDD" id="cd11823">
    <property type="entry name" value="SH3_Nostrin"/>
    <property type="match status" value="1"/>
</dbReference>
<dbReference type="Gene3D" id="6.10.140.470">
    <property type="match status" value="1"/>
</dbReference>
<evidence type="ECO:0000259" key="10">
    <source>
        <dbReference type="PROSITE" id="PS50002"/>
    </source>
</evidence>
<keyword evidence="3" id="KW-0963">Cytoplasm</keyword>
<evidence type="ECO:0008006" key="14">
    <source>
        <dbReference type="Google" id="ProtNLM"/>
    </source>
</evidence>
<comment type="caution">
    <text evidence="12">The sequence shown here is derived from an EMBL/GenBank/DDBJ whole genome shotgun (WGS) entry which is preliminary data.</text>
</comment>
<dbReference type="InterPro" id="IPR031160">
    <property type="entry name" value="F_BAR_dom"/>
</dbReference>
<evidence type="ECO:0000256" key="6">
    <source>
        <dbReference type="ARBA" id="ARBA00023212"/>
    </source>
</evidence>
<evidence type="ECO:0000256" key="3">
    <source>
        <dbReference type="ARBA" id="ARBA00022490"/>
    </source>
</evidence>
<dbReference type="InterPro" id="IPR001060">
    <property type="entry name" value="FCH_dom"/>
</dbReference>
<dbReference type="GO" id="GO:0016192">
    <property type="term" value="P:vesicle-mediated transport"/>
    <property type="evidence" value="ECO:0007669"/>
    <property type="project" value="UniProtKB-ARBA"/>
</dbReference>
<evidence type="ECO:0000256" key="4">
    <source>
        <dbReference type="ARBA" id="ARBA00022553"/>
    </source>
</evidence>
<feature type="non-terminal residue" evidence="12">
    <location>
        <position position="1"/>
    </location>
</feature>
<evidence type="ECO:0000256" key="7">
    <source>
        <dbReference type="PROSITE-ProRule" id="PRU00192"/>
    </source>
</evidence>
<feature type="domain" description="SH3" evidence="10">
    <location>
        <begin position="435"/>
        <end position="493"/>
    </location>
</feature>
<dbReference type="Pfam" id="PF25610">
    <property type="entry name" value="HR1_TOCA"/>
    <property type="match status" value="1"/>
</dbReference>
<dbReference type="InterPro" id="IPR035656">
    <property type="entry name" value="Nostrin_SH3"/>
</dbReference>
<keyword evidence="4" id="KW-0597">Phosphoprotein</keyword>
<feature type="region of interest" description="Disordered" evidence="9">
    <location>
        <begin position="128"/>
        <end position="150"/>
    </location>
</feature>
<feature type="compositionally biased region" description="Polar residues" evidence="9">
    <location>
        <begin position="128"/>
        <end position="139"/>
    </location>
</feature>
<dbReference type="InterPro" id="IPR036028">
    <property type="entry name" value="SH3-like_dom_sf"/>
</dbReference>
<dbReference type="InterPro" id="IPR001452">
    <property type="entry name" value="SH3_domain"/>
</dbReference>
<dbReference type="PANTHER" id="PTHR23065">
    <property type="entry name" value="PROLINE-SERINE-THREONINE PHOSPHATASE INTERACTING PROTEIN 1"/>
    <property type="match status" value="1"/>
</dbReference>
<feature type="domain" description="F-BAR" evidence="11">
    <location>
        <begin position="1"/>
        <end position="239"/>
    </location>
</feature>
<dbReference type="PROSITE" id="PS50002">
    <property type="entry name" value="SH3"/>
    <property type="match status" value="1"/>
</dbReference>
<evidence type="ECO:0000256" key="9">
    <source>
        <dbReference type="SAM" id="MobiDB-lite"/>
    </source>
</evidence>
<dbReference type="AlphaFoldDB" id="A0ABD0YEQ4"/>
<dbReference type="PRINTS" id="PR00452">
    <property type="entry name" value="SH3DOMAIN"/>
</dbReference>
<reference evidence="12 13" key="1">
    <citation type="submission" date="2024-07" db="EMBL/GenBank/DDBJ databases">
        <title>Chromosome-level genome assembly of the water stick insect Ranatra chinensis (Heteroptera: Nepidae).</title>
        <authorList>
            <person name="Liu X."/>
        </authorList>
    </citation>
    <scope>NUCLEOTIDE SEQUENCE [LARGE SCALE GENOMIC DNA]</scope>
    <source>
        <strain evidence="12">Cailab_2021Rc</strain>
        <tissue evidence="12">Muscle</tissue>
    </source>
</reference>
<proteinExistence type="predicted"/>
<comment type="subcellular location">
    <subcellularLocation>
        <location evidence="1">Cytoplasm</location>
        <location evidence="1">Cytoskeleton</location>
    </subcellularLocation>
</comment>
<evidence type="ECO:0000313" key="12">
    <source>
        <dbReference type="EMBL" id="KAL1116758.1"/>
    </source>
</evidence>
<evidence type="ECO:0000259" key="11">
    <source>
        <dbReference type="PROSITE" id="PS51741"/>
    </source>
</evidence>
<gene>
    <name evidence="12" type="ORF">AAG570_005230</name>
</gene>